<keyword evidence="3" id="KW-0012">Acyltransferase</keyword>
<keyword evidence="3" id="KW-0808">Transferase</keyword>
<dbReference type="RefSeq" id="WP_252854316.1">
    <property type="nucleotide sequence ID" value="NZ_JAMXLR010000072.1"/>
</dbReference>
<dbReference type="InterPro" id="IPR007172">
    <property type="entry name" value="DUF374"/>
</dbReference>
<dbReference type="AlphaFoldDB" id="A0A9X2FBX7"/>
<organism evidence="3 4">
    <name type="scientific">Aeoliella straminimaris</name>
    <dbReference type="NCBI Taxonomy" id="2954799"/>
    <lineage>
        <taxon>Bacteria</taxon>
        <taxon>Pseudomonadati</taxon>
        <taxon>Planctomycetota</taxon>
        <taxon>Planctomycetia</taxon>
        <taxon>Pirellulales</taxon>
        <taxon>Lacipirellulaceae</taxon>
        <taxon>Aeoliella</taxon>
    </lineage>
</organism>
<name>A0A9X2FBX7_9BACT</name>
<dbReference type="GO" id="GO:0016746">
    <property type="term" value="F:acyltransferase activity"/>
    <property type="evidence" value="ECO:0007669"/>
    <property type="project" value="UniProtKB-KW"/>
</dbReference>
<keyword evidence="4" id="KW-1185">Reference proteome</keyword>
<sequence>MWLLFRTLRIRLIVQSPGISPYDPGASERYIYSVWHDSMVLPVFSGKHCCTTALTSHHKDGSFVAGVLRWRDIPVVRGSTSRIRTGALRELIDTVASRHLVITPDGPRGPNRVMSSGIPYLASRTGRAVVPSGFACSSCWRWKGSWSDLIIPKPFAKVILIAGAPIYVPRDLHTKELPQYVEQIQTAMDELDHLAQAELHGQRKSPRGSKDSTGEAFLPIPPGLPNNEGESSRVA</sequence>
<feature type="domain" description="DUF374" evidence="2">
    <location>
        <begin position="51"/>
        <end position="110"/>
    </location>
</feature>
<dbReference type="Pfam" id="PF04028">
    <property type="entry name" value="DUF374"/>
    <property type="match status" value="1"/>
</dbReference>
<comment type="caution">
    <text evidence="3">The sequence shown here is derived from an EMBL/GenBank/DDBJ whole genome shotgun (WGS) entry which is preliminary data.</text>
</comment>
<dbReference type="Proteomes" id="UP001155241">
    <property type="component" value="Unassembled WGS sequence"/>
</dbReference>
<evidence type="ECO:0000313" key="3">
    <source>
        <dbReference type="EMBL" id="MCO6046202.1"/>
    </source>
</evidence>
<reference evidence="3" key="1">
    <citation type="submission" date="2022-06" db="EMBL/GenBank/DDBJ databases">
        <title>Aeoliella straminimaris, a novel planctomycete from sediments.</title>
        <authorList>
            <person name="Vitorino I.R."/>
            <person name="Lage O.M."/>
        </authorList>
    </citation>
    <scope>NUCLEOTIDE SEQUENCE</scope>
    <source>
        <strain evidence="3">ICT_H6.2</strain>
    </source>
</reference>
<proteinExistence type="predicted"/>
<evidence type="ECO:0000313" key="4">
    <source>
        <dbReference type="Proteomes" id="UP001155241"/>
    </source>
</evidence>
<feature type="region of interest" description="Disordered" evidence="1">
    <location>
        <begin position="199"/>
        <end position="235"/>
    </location>
</feature>
<evidence type="ECO:0000259" key="2">
    <source>
        <dbReference type="Pfam" id="PF04028"/>
    </source>
</evidence>
<evidence type="ECO:0000256" key="1">
    <source>
        <dbReference type="SAM" id="MobiDB-lite"/>
    </source>
</evidence>
<accession>A0A9X2FBX7</accession>
<dbReference type="EMBL" id="JAMXLR010000072">
    <property type="protein sequence ID" value="MCO6046202.1"/>
    <property type="molecule type" value="Genomic_DNA"/>
</dbReference>
<gene>
    <name evidence="3" type="ORF">NG895_20080</name>
</gene>
<dbReference type="CDD" id="cd07983">
    <property type="entry name" value="LPLAT_DUF374-like"/>
    <property type="match status" value="1"/>
</dbReference>
<protein>
    <submittedName>
        <fullName evidence="3">Lysophospholipid acyltransferase family protein</fullName>
    </submittedName>
</protein>